<dbReference type="PANTHER" id="PTHR45700">
    <property type="entry name" value="UBIQUITIN-PROTEIN LIGASE E3C"/>
    <property type="match status" value="1"/>
</dbReference>
<dbReference type="Pfam" id="PF00632">
    <property type="entry name" value="HECT"/>
    <property type="match status" value="1"/>
</dbReference>
<evidence type="ECO:0000256" key="5">
    <source>
        <dbReference type="ARBA" id="ARBA00022786"/>
    </source>
</evidence>
<dbReference type="EMBL" id="JARK01001345">
    <property type="protein sequence ID" value="EYC27308.1"/>
    <property type="molecule type" value="Genomic_DNA"/>
</dbReference>
<comment type="catalytic activity">
    <reaction evidence="1">
        <text>S-ubiquitinyl-[E2 ubiquitin-conjugating enzyme]-L-cysteine + [acceptor protein]-L-lysine = [E2 ubiquitin-conjugating enzyme]-L-cysteine + N(6)-ubiquitinyl-[acceptor protein]-L-lysine.</text>
        <dbReference type="EC" id="2.3.2.26"/>
    </reaction>
</comment>
<dbReference type="InterPro" id="IPR000048">
    <property type="entry name" value="IQ_motif_EF-hand-BS"/>
</dbReference>
<dbReference type="Gene3D" id="3.30.2410.10">
    <property type="entry name" value="Hect, E3 ligase catalytic domain"/>
    <property type="match status" value="1"/>
</dbReference>
<dbReference type="SMART" id="SM00119">
    <property type="entry name" value="HECTc"/>
    <property type="match status" value="1"/>
</dbReference>
<dbReference type="FunFam" id="3.30.2410.10:FF:000012">
    <property type="entry name" value="Ubiquitin-protein ligase E3B"/>
    <property type="match status" value="1"/>
</dbReference>
<keyword evidence="6" id="KW-0770">Synapse</keyword>
<evidence type="ECO:0000256" key="2">
    <source>
        <dbReference type="ARBA" id="ARBA00004906"/>
    </source>
</evidence>
<dbReference type="GO" id="GO:0061630">
    <property type="term" value="F:ubiquitin protein ligase activity"/>
    <property type="evidence" value="ECO:0007669"/>
    <property type="project" value="UniProtKB-EC"/>
</dbReference>
<evidence type="ECO:0000256" key="3">
    <source>
        <dbReference type="ARBA" id="ARBA00012485"/>
    </source>
</evidence>
<evidence type="ECO:0000256" key="9">
    <source>
        <dbReference type="ARBA" id="ARBA00077267"/>
    </source>
</evidence>
<dbReference type="PROSITE" id="PS50096">
    <property type="entry name" value="IQ"/>
    <property type="match status" value="1"/>
</dbReference>
<dbReference type="GO" id="GO:0000209">
    <property type="term" value="P:protein polyubiquitination"/>
    <property type="evidence" value="ECO:0007669"/>
    <property type="project" value="InterPro"/>
</dbReference>
<keyword evidence="4" id="KW-0808">Transferase</keyword>
<dbReference type="InterPro" id="IPR000569">
    <property type="entry name" value="HECT_dom"/>
</dbReference>
<accession>A0A016VKK6</accession>
<dbReference type="PANTHER" id="PTHR45700:SF3">
    <property type="entry name" value="UBIQUITIN-PROTEIN LIGASE E3B"/>
    <property type="match status" value="1"/>
</dbReference>
<evidence type="ECO:0000259" key="11">
    <source>
        <dbReference type="PROSITE" id="PS50237"/>
    </source>
</evidence>
<dbReference type="PROSITE" id="PS50237">
    <property type="entry name" value="HECT"/>
    <property type="match status" value="1"/>
</dbReference>
<dbReference type="AlphaFoldDB" id="A0A016VKK6"/>
<proteinExistence type="predicted"/>
<comment type="pathway">
    <text evidence="2">Protein modification; protein ubiquitination.</text>
</comment>
<comment type="subcellular location">
    <subcellularLocation>
        <location evidence="7">Postsynaptic density</location>
    </subcellularLocation>
</comment>
<dbReference type="Proteomes" id="UP000024635">
    <property type="component" value="Unassembled WGS sequence"/>
</dbReference>
<evidence type="ECO:0000313" key="12">
    <source>
        <dbReference type="EMBL" id="EYC27308.1"/>
    </source>
</evidence>
<dbReference type="SUPFAM" id="SSF56204">
    <property type="entry name" value="Hect, E3 ligase catalytic domain"/>
    <property type="match status" value="2"/>
</dbReference>
<evidence type="ECO:0000256" key="8">
    <source>
        <dbReference type="ARBA" id="ARBA00067505"/>
    </source>
</evidence>
<dbReference type="STRING" id="53326.A0A016VKK6"/>
<dbReference type="EC" id="2.3.2.26" evidence="3"/>
<evidence type="ECO:0000256" key="1">
    <source>
        <dbReference type="ARBA" id="ARBA00000885"/>
    </source>
</evidence>
<dbReference type="InterPro" id="IPR035983">
    <property type="entry name" value="Hect_E3_ubiquitin_ligase"/>
</dbReference>
<evidence type="ECO:0000313" key="13">
    <source>
        <dbReference type="Proteomes" id="UP000024635"/>
    </source>
</evidence>
<dbReference type="GO" id="GO:0006511">
    <property type="term" value="P:ubiquitin-dependent protein catabolic process"/>
    <property type="evidence" value="ECO:0007669"/>
    <property type="project" value="TreeGrafter"/>
</dbReference>
<protein>
    <recommendedName>
        <fullName evidence="8">Ubiquitin-protein ligase E3B</fullName>
        <ecNumber evidence="3">2.3.2.26</ecNumber>
    </recommendedName>
    <alternativeName>
        <fullName evidence="9">HECT-type ubiquitin transferase E3B</fullName>
    </alternativeName>
</protein>
<keyword evidence="5 10" id="KW-0833">Ubl conjugation pathway</keyword>
<evidence type="ECO:0000256" key="4">
    <source>
        <dbReference type="ARBA" id="ARBA00022679"/>
    </source>
</evidence>
<dbReference type="GO" id="GO:0014069">
    <property type="term" value="C:postsynaptic density"/>
    <property type="evidence" value="ECO:0007669"/>
    <property type="project" value="UniProtKB-SubCell"/>
</dbReference>
<comment type="caution">
    <text evidence="12">The sequence shown here is derived from an EMBL/GenBank/DDBJ whole genome shotgun (WGS) entry which is preliminary data.</text>
</comment>
<evidence type="ECO:0000256" key="6">
    <source>
        <dbReference type="ARBA" id="ARBA00023018"/>
    </source>
</evidence>
<dbReference type="OrthoDB" id="8068875at2759"/>
<dbReference type="FunFam" id="3.30.2160.10:FF:000002">
    <property type="entry name" value="Putative Ubiquitin-protein ligase E3C"/>
    <property type="match status" value="1"/>
</dbReference>
<sequence>MDERSQFLADAAAQRRDRELQRVHNDVAIKLQALARGYLVRQKFVNDIRTTLSDKLSQFTDLEKSGKTLLSNDEVLKWSRLFLRIKRLPEDNEILGQLCRHIILSLDSSAKDTNWATMFLNKTTIAPASIVITDIISCIPQSLMYISGARVSEVKTWQTFIHFLIVFGSCNGWLLVRNAPQVQKVLNDLCSKLCCSLGEHANFTRLANSLFLASNEHKPVVSSQALNALFSIIMKYVKADNSLLPLFITHVLTCPAIVLHLNKANLDTFLGSGLFDRCLTHLRASSDIVEGIEPQKTINLLGNVVHLGYLDEETVKGRIVDWTWVIGLAMAQCTEFAVRAGEQSSHNHWHPIFGHYKLPIDPKTERSLRNVLKQLQMLWSYRIVCRLFDKALEGVDQARPNGHVPVKELGATFNKLWKKLGGGPTSDSAHAGENEKEIPPTLAAVVCQLYMTALSTMANMKNEIIAGVCREDRILRQLWAYLVRWGAEGKHTSSPSLSSSPLNAALALLARPQSPHVAPLRLFADAAAIVISILDEEELYERAVPFPLEELVHIARFCNYFCFRAVWNGYVDDRLADQGLFASIHQLCMVLHVRDSRRTFVNDPKFWLAPDVKSSVMMGEFEKKTSRGLLLMRRMSHLISLKERMLLFRKFVTADKANIESTATLITVARNRLVEDGYRQLSLLSTRALKSTIRVKFVNQQGLDEAGIDQDGVFKEFLELTIKQVFDPALNLFHSTAAGVLYPSPTSSVHEDHLALFQFVGRILAKAVYEGIVVDVQLAPVLLAAMLGGRRLCAFDELSQLDPELYRNLTFVKKYDGDVSDLSLTFSIDEDFMGKINTVDLVPGGRTIQVTNENKIDYVHRMAHHRVFSQTKQQCRAFVAGAQSVLNPAWLFLFAPHELQFIISGYTRLSKKILTPRCTTRQLIYFAPLMIMHSRRGADQGTGGAADIDLADLKKHVQYYGGFHGSHRLIKWLWEIVEKDFTPDERRLFLKFVTSCSRPPLLGFSYLEPPFSIRCVEVSDDQDQGDTLGSVVRGFLALKKSQSSSRLPTDTRLPASTCFNLLKLPNYNKKSVLLSKLRYAIHSETGFELS</sequence>
<feature type="domain" description="HECT" evidence="11">
    <location>
        <begin position="685"/>
        <end position="1090"/>
    </location>
</feature>
<dbReference type="Gene3D" id="3.30.2160.10">
    <property type="entry name" value="Hect, E3 ligase catalytic domain"/>
    <property type="match status" value="1"/>
</dbReference>
<dbReference type="InterPro" id="IPR044611">
    <property type="entry name" value="E3A/B/C-like"/>
</dbReference>
<reference evidence="13" key="1">
    <citation type="journal article" date="2015" name="Nat. Genet.">
        <title>The genome and transcriptome of the zoonotic hookworm Ancylostoma ceylanicum identify infection-specific gene families.</title>
        <authorList>
            <person name="Schwarz E.M."/>
            <person name="Hu Y."/>
            <person name="Antoshechkin I."/>
            <person name="Miller M.M."/>
            <person name="Sternberg P.W."/>
            <person name="Aroian R.V."/>
        </authorList>
    </citation>
    <scope>NUCLEOTIDE SEQUENCE</scope>
    <source>
        <strain evidence="13">HY135</strain>
    </source>
</reference>
<dbReference type="CDD" id="cd00078">
    <property type="entry name" value="HECTc"/>
    <property type="match status" value="1"/>
</dbReference>
<gene>
    <name evidence="12" type="primary">Acey_s0009.g642</name>
    <name evidence="12" type="synonym">Acey-oxi-1</name>
    <name evidence="12" type="ORF">Y032_0009g642</name>
</gene>
<feature type="active site" description="Glycyl thioester intermediate" evidence="10">
    <location>
        <position position="1058"/>
    </location>
</feature>
<evidence type="ECO:0000256" key="7">
    <source>
        <dbReference type="ARBA" id="ARBA00034105"/>
    </source>
</evidence>
<dbReference type="Pfam" id="PF00612">
    <property type="entry name" value="IQ"/>
    <property type="match status" value="1"/>
</dbReference>
<evidence type="ECO:0000256" key="10">
    <source>
        <dbReference type="PROSITE-ProRule" id="PRU00104"/>
    </source>
</evidence>
<organism evidence="12 13">
    <name type="scientific">Ancylostoma ceylanicum</name>
    <dbReference type="NCBI Taxonomy" id="53326"/>
    <lineage>
        <taxon>Eukaryota</taxon>
        <taxon>Metazoa</taxon>
        <taxon>Ecdysozoa</taxon>
        <taxon>Nematoda</taxon>
        <taxon>Chromadorea</taxon>
        <taxon>Rhabditida</taxon>
        <taxon>Rhabditina</taxon>
        <taxon>Rhabditomorpha</taxon>
        <taxon>Strongyloidea</taxon>
        <taxon>Ancylostomatidae</taxon>
        <taxon>Ancylostomatinae</taxon>
        <taxon>Ancylostoma</taxon>
    </lineage>
</organism>
<name>A0A016VKK6_9BILA</name>
<keyword evidence="13" id="KW-1185">Reference proteome</keyword>
<dbReference type="Gene3D" id="3.90.1750.10">
    <property type="entry name" value="Hect, E3 ligase catalytic domains"/>
    <property type="match status" value="1"/>
</dbReference>